<evidence type="ECO:0000256" key="6">
    <source>
        <dbReference type="ARBA" id="ARBA00022777"/>
    </source>
</evidence>
<keyword evidence="7" id="KW-0067">ATP-binding</keyword>
<organism evidence="10 11">
    <name type="scientific">Cutaneotrichosporon cavernicola</name>
    <dbReference type="NCBI Taxonomy" id="279322"/>
    <lineage>
        <taxon>Eukaryota</taxon>
        <taxon>Fungi</taxon>
        <taxon>Dikarya</taxon>
        <taxon>Basidiomycota</taxon>
        <taxon>Agaricomycotina</taxon>
        <taxon>Tremellomycetes</taxon>
        <taxon>Trichosporonales</taxon>
        <taxon>Trichosporonaceae</taxon>
        <taxon>Cutaneotrichosporon</taxon>
    </lineage>
</organism>
<dbReference type="AlphaFoldDB" id="A0AA48L329"/>
<evidence type="ECO:0000256" key="8">
    <source>
        <dbReference type="SAM" id="MobiDB-lite"/>
    </source>
</evidence>
<keyword evidence="6" id="KW-0418">Kinase</keyword>
<feature type="region of interest" description="Disordered" evidence="8">
    <location>
        <begin position="1"/>
        <end position="132"/>
    </location>
</feature>
<sequence length="744" mass="79418">MSALAARRAAQAKLNATAPVAVKEVSPPREPTPPPSPTPSVTSTSESEIEVEFEEPASKKRRVNKKEKKEQRKGKLSNKKGRFFAPEPVEEEPAPKSSRRKRAYSPGAPLPSDDSSGEDDGNDGSSDEEGALFSGAATPWSAVPSPGPDVVQRLSNAQLRPYTSDFQPREGMNFARLGNESLLAVLGSGPAVAVSLGEGETLAIVGTFKLVPLQHSISLLSATLHPAEDDVHSYPVFAPTCYPVPVIAPIINPDQLACSLVLQDIKLPKGFLRDASRAIFLLQENRTGIEGLTGDVVPGFNNIWAGDKGAWGLSGVHPVTANFAPVYAHSTPASWADALSSLEQSPPPDDDEDTPAERIPVVVVKGPKRSGKSSLARAALNCLLGDFSRVAWLECDLGQGEFGPGGTVGLWLLDAPVLGPPFTHPCEPVRATYLGELSPQPCPDAYMAAVHSAIQHYQFEVQYPSASLQGASTRRTDVVPLVVNTQGWTRGLGEELMRAIEVAAEPTHIFAFDERDDALDIVHSGGTRQSAQVFAVTPAPASPLQPRYSAADMRALALLSYMYAVGLNGRWDVSAPLFAQRPWTVTLGEGIKRAYLIGEGSEAVRPSDLPLALNASLVAFLEVPELEGPVYEQGSTTPEDASCLGLALVRAVRVAERTQLQLLTALPPATLARATAIVRNGALELPPAGMLDWRERVPGGGVPDEGFAGVRWEDVPFFDVAGSGAIGGDRRRFRKNLQRKNQQG</sequence>
<feature type="compositionally biased region" description="Pro residues" evidence="8">
    <location>
        <begin position="28"/>
        <end position="38"/>
    </location>
</feature>
<dbReference type="GO" id="GO:0051731">
    <property type="term" value="F:polynucleotide 5'-hydroxyl-kinase activity"/>
    <property type="evidence" value="ECO:0007669"/>
    <property type="project" value="InterPro"/>
</dbReference>
<feature type="compositionally biased region" description="Low complexity" evidence="8">
    <location>
        <begin position="1"/>
        <end position="18"/>
    </location>
</feature>
<evidence type="ECO:0000256" key="1">
    <source>
        <dbReference type="ARBA" id="ARBA00011003"/>
    </source>
</evidence>
<keyword evidence="4" id="KW-0808">Transferase</keyword>
<dbReference type="InterPro" id="IPR045116">
    <property type="entry name" value="Clp1/Grc3"/>
</dbReference>
<dbReference type="GO" id="GO:0005524">
    <property type="term" value="F:ATP binding"/>
    <property type="evidence" value="ECO:0007669"/>
    <property type="project" value="UniProtKB-KW"/>
</dbReference>
<dbReference type="Gene3D" id="3.40.50.300">
    <property type="entry name" value="P-loop containing nucleotide triphosphate hydrolases"/>
    <property type="match status" value="1"/>
</dbReference>
<dbReference type="RefSeq" id="XP_060456320.1">
    <property type="nucleotide sequence ID" value="XM_060599647.1"/>
</dbReference>
<evidence type="ECO:0000313" key="10">
    <source>
        <dbReference type="EMBL" id="BEI91055.1"/>
    </source>
</evidence>
<proteinExistence type="inferred from homology"/>
<dbReference type="InterPro" id="IPR027417">
    <property type="entry name" value="P-loop_NTPase"/>
</dbReference>
<gene>
    <name evidence="10" type="primary">GRC3</name>
    <name evidence="10" type="ORF">CcaverHIS019_0311250</name>
</gene>
<reference evidence="10" key="1">
    <citation type="journal article" date="2023" name="BMC Genomics">
        <title>Chromosome-level genome assemblies of Cutaneotrichosporon spp. (Trichosporonales, Basidiomycota) reveal imbalanced evolution between nucleotide sequences and chromosome synteny.</title>
        <authorList>
            <person name="Kobayashi Y."/>
            <person name="Kayamori A."/>
            <person name="Aoki K."/>
            <person name="Shiwa Y."/>
            <person name="Matsutani M."/>
            <person name="Fujita N."/>
            <person name="Sugita T."/>
            <person name="Iwasaki W."/>
            <person name="Tanaka N."/>
            <person name="Takashima M."/>
        </authorList>
    </citation>
    <scope>NUCLEOTIDE SEQUENCE</scope>
    <source>
        <strain evidence="10">HIS019</strain>
    </source>
</reference>
<feature type="compositionally biased region" description="Basic residues" evidence="8">
    <location>
        <begin position="59"/>
        <end position="82"/>
    </location>
</feature>
<evidence type="ECO:0000256" key="3">
    <source>
        <dbReference type="ARBA" id="ARBA00019824"/>
    </source>
</evidence>
<dbReference type="PANTHER" id="PTHR12755">
    <property type="entry name" value="CLEAVAGE/POLYADENYLATION FACTOR IA SUBUNIT CLP1P"/>
    <property type="match status" value="1"/>
</dbReference>
<keyword evidence="5" id="KW-0547">Nucleotide-binding</keyword>
<feature type="compositionally biased region" description="Acidic residues" evidence="8">
    <location>
        <begin position="115"/>
        <end position="130"/>
    </location>
</feature>
<protein>
    <recommendedName>
        <fullName evidence="3">Polynucleotide 5'-hydroxyl-kinase GRC3</fullName>
    </recommendedName>
    <alternativeName>
        <fullName evidence="2">Polynucleotide 5'-hydroxyl-kinase grc3</fullName>
    </alternativeName>
</protein>
<dbReference type="EMBL" id="AP028214">
    <property type="protein sequence ID" value="BEI91055.1"/>
    <property type="molecule type" value="Genomic_DNA"/>
</dbReference>
<evidence type="ECO:0000256" key="5">
    <source>
        <dbReference type="ARBA" id="ARBA00022741"/>
    </source>
</evidence>
<comment type="similarity">
    <text evidence="1">Belongs to the Clp1 family. NOL9/GRC3 subfamily.</text>
</comment>
<evidence type="ECO:0000259" key="9">
    <source>
        <dbReference type="Pfam" id="PF16575"/>
    </source>
</evidence>
<evidence type="ECO:0000313" key="11">
    <source>
        <dbReference type="Proteomes" id="UP001233271"/>
    </source>
</evidence>
<dbReference type="PANTHER" id="PTHR12755:SF3">
    <property type="entry name" value="POLYNUCLEOTIDE 5'-HYDROXYL-KINASE NOL9"/>
    <property type="match status" value="1"/>
</dbReference>
<dbReference type="GO" id="GO:0005634">
    <property type="term" value="C:nucleus"/>
    <property type="evidence" value="ECO:0007669"/>
    <property type="project" value="TreeGrafter"/>
</dbReference>
<evidence type="ECO:0000256" key="4">
    <source>
        <dbReference type="ARBA" id="ARBA00022679"/>
    </source>
</evidence>
<dbReference type="GeneID" id="85494925"/>
<dbReference type="GO" id="GO:0000448">
    <property type="term" value="P:cleavage in ITS2 between 5.8S rRNA and LSU-rRNA of tricistronic rRNA transcript (SSU-rRNA, 5.8S rRNA, LSU-rRNA)"/>
    <property type="evidence" value="ECO:0007669"/>
    <property type="project" value="TreeGrafter"/>
</dbReference>
<evidence type="ECO:0000256" key="7">
    <source>
        <dbReference type="ARBA" id="ARBA00022840"/>
    </source>
</evidence>
<keyword evidence="11" id="KW-1185">Reference proteome</keyword>
<dbReference type="Pfam" id="PF16575">
    <property type="entry name" value="CLP1_P"/>
    <property type="match status" value="1"/>
</dbReference>
<evidence type="ECO:0000256" key="2">
    <source>
        <dbReference type="ARBA" id="ARBA00018706"/>
    </source>
</evidence>
<feature type="domain" description="Clp1 P-loop" evidence="9">
    <location>
        <begin position="366"/>
        <end position="563"/>
    </location>
</feature>
<name>A0AA48L329_9TREE</name>
<dbReference type="InterPro" id="IPR032319">
    <property type="entry name" value="CLP1_P"/>
</dbReference>
<dbReference type="Proteomes" id="UP001233271">
    <property type="component" value="Chromosome 3"/>
</dbReference>
<accession>A0AA48L329</accession>
<dbReference type="KEGG" id="ccac:CcaHIS019_0311250"/>